<accession>A0A3D8TZ56</accession>
<evidence type="ECO:0000313" key="2">
    <source>
        <dbReference type="Proteomes" id="UP000257074"/>
    </source>
</evidence>
<reference evidence="1 2" key="1">
    <citation type="journal article" date="2017" name="Anaerobe">
        <title>Quantification, isolation and characterization of Bifidobacterium from the vaginal microbiomes of reproductive aged women.</title>
        <authorList>
            <person name="Freitas A.C."/>
            <person name="Hill J.E."/>
        </authorList>
    </citation>
    <scope>NUCLEOTIDE SEQUENCE [LARGE SCALE GENOMIC DNA]</scope>
    <source>
        <strain evidence="1 2">N6D05</strain>
    </source>
</reference>
<comment type="caution">
    <text evidence="1">The sequence shown here is derived from an EMBL/GenBank/DDBJ whole genome shotgun (WGS) entry which is preliminary data.</text>
</comment>
<dbReference type="EMBL" id="NJNR01000027">
    <property type="protein sequence ID" value="RDX08415.1"/>
    <property type="molecule type" value="Genomic_DNA"/>
</dbReference>
<proteinExistence type="predicted"/>
<gene>
    <name evidence="1" type="ORF">CE169_06025</name>
</gene>
<name>A0A3D8TZ56_BIFLN</name>
<sequence length="60" mass="6778">MVEPASAVAGEELRDVNYQVSFSWLSCLSWLAHTICALTAFENHCNGWQHAETRRINSII</sequence>
<protein>
    <submittedName>
        <fullName evidence="1">Uncharacterized protein</fullName>
    </submittedName>
</protein>
<dbReference type="AlphaFoldDB" id="A0A3D8TZ56"/>
<evidence type="ECO:0000313" key="1">
    <source>
        <dbReference type="EMBL" id="RDX08415.1"/>
    </source>
</evidence>
<organism evidence="1 2">
    <name type="scientific">Bifidobacterium longum</name>
    <dbReference type="NCBI Taxonomy" id="216816"/>
    <lineage>
        <taxon>Bacteria</taxon>
        <taxon>Bacillati</taxon>
        <taxon>Actinomycetota</taxon>
        <taxon>Actinomycetes</taxon>
        <taxon>Bifidobacteriales</taxon>
        <taxon>Bifidobacteriaceae</taxon>
        <taxon>Bifidobacterium</taxon>
    </lineage>
</organism>
<dbReference type="Proteomes" id="UP000257074">
    <property type="component" value="Unassembled WGS sequence"/>
</dbReference>